<gene>
    <name evidence="1" type="ORF">PXEA_LOCUS6421</name>
</gene>
<dbReference type="AlphaFoldDB" id="A0A3S4ZVE7"/>
<organism evidence="1 2">
    <name type="scientific">Protopolystoma xenopodis</name>
    <dbReference type="NCBI Taxonomy" id="117903"/>
    <lineage>
        <taxon>Eukaryota</taxon>
        <taxon>Metazoa</taxon>
        <taxon>Spiralia</taxon>
        <taxon>Lophotrochozoa</taxon>
        <taxon>Platyhelminthes</taxon>
        <taxon>Monogenea</taxon>
        <taxon>Polyopisthocotylea</taxon>
        <taxon>Polystomatidea</taxon>
        <taxon>Polystomatidae</taxon>
        <taxon>Protopolystoma</taxon>
    </lineage>
</organism>
<dbReference type="EMBL" id="CAAALY010016435">
    <property type="protein sequence ID" value="VEL12981.1"/>
    <property type="molecule type" value="Genomic_DNA"/>
</dbReference>
<proteinExistence type="predicted"/>
<comment type="caution">
    <text evidence="1">The sequence shown here is derived from an EMBL/GenBank/DDBJ whole genome shotgun (WGS) entry which is preliminary data.</text>
</comment>
<name>A0A3S4ZVE7_9PLAT</name>
<keyword evidence="2" id="KW-1185">Reference proteome</keyword>
<evidence type="ECO:0000313" key="1">
    <source>
        <dbReference type="EMBL" id="VEL12981.1"/>
    </source>
</evidence>
<protein>
    <submittedName>
        <fullName evidence="1">Uncharacterized protein</fullName>
    </submittedName>
</protein>
<reference evidence="1" key="1">
    <citation type="submission" date="2018-11" db="EMBL/GenBank/DDBJ databases">
        <authorList>
            <consortium name="Pathogen Informatics"/>
        </authorList>
    </citation>
    <scope>NUCLEOTIDE SEQUENCE</scope>
</reference>
<accession>A0A3S4ZVE7</accession>
<evidence type="ECO:0000313" key="2">
    <source>
        <dbReference type="Proteomes" id="UP000784294"/>
    </source>
</evidence>
<dbReference type="Proteomes" id="UP000784294">
    <property type="component" value="Unassembled WGS sequence"/>
</dbReference>
<sequence length="154" mass="16761">MGCLCQLNRTQTSCCAECCCSANLFLGRYGSLEALGQLAVTLSPPTYYPKIPDTVTHELSPENWRPPLSTFASMCAYTSATSCSASASITNFSSPPTFVEQDIVNCHNRKDNDVLAVVNGDTDSADRTSLIPAPDEVLQKKEHIEMVRHELQNG</sequence>